<protein>
    <submittedName>
        <fullName evidence="1">Uncharacterized protein</fullName>
    </submittedName>
</protein>
<reference evidence="1" key="2">
    <citation type="submission" date="2023-04" db="EMBL/GenBank/DDBJ databases">
        <authorList>
            <person name="Bu L."/>
            <person name="Lu L."/>
            <person name="Laidemitt M.R."/>
            <person name="Zhang S.M."/>
            <person name="Mutuku M."/>
            <person name="Mkoji G."/>
            <person name="Steinauer M."/>
            <person name="Loker E.S."/>
        </authorList>
    </citation>
    <scope>NUCLEOTIDE SEQUENCE</scope>
    <source>
        <strain evidence="1">KasaAsao</strain>
        <tissue evidence="1">Whole Snail</tissue>
    </source>
</reference>
<keyword evidence="2" id="KW-1185">Reference proteome</keyword>
<accession>A0AAD8AR54</accession>
<gene>
    <name evidence="1" type="ORF">Bpfe_030490</name>
</gene>
<comment type="caution">
    <text evidence="1">The sequence shown here is derived from an EMBL/GenBank/DDBJ whole genome shotgun (WGS) entry which is preliminary data.</text>
</comment>
<reference evidence="1" key="1">
    <citation type="journal article" date="2023" name="PLoS Negl. Trop. Dis.">
        <title>A genome sequence for Biomphalaria pfeifferi, the major vector snail for the human-infecting parasite Schistosoma mansoni.</title>
        <authorList>
            <person name="Bu L."/>
            <person name="Lu L."/>
            <person name="Laidemitt M.R."/>
            <person name="Zhang S.M."/>
            <person name="Mutuku M."/>
            <person name="Mkoji G."/>
            <person name="Steinauer M."/>
            <person name="Loker E.S."/>
        </authorList>
    </citation>
    <scope>NUCLEOTIDE SEQUENCE</scope>
    <source>
        <strain evidence="1">KasaAsao</strain>
    </source>
</reference>
<dbReference type="EMBL" id="JASAOG010000355">
    <property type="protein sequence ID" value="KAK0040074.1"/>
    <property type="molecule type" value="Genomic_DNA"/>
</dbReference>
<proteinExistence type="predicted"/>
<dbReference type="AlphaFoldDB" id="A0AAD8AR54"/>
<organism evidence="1 2">
    <name type="scientific">Biomphalaria pfeifferi</name>
    <name type="common">Bloodfluke planorb</name>
    <name type="synonym">Freshwater snail</name>
    <dbReference type="NCBI Taxonomy" id="112525"/>
    <lineage>
        <taxon>Eukaryota</taxon>
        <taxon>Metazoa</taxon>
        <taxon>Spiralia</taxon>
        <taxon>Lophotrochozoa</taxon>
        <taxon>Mollusca</taxon>
        <taxon>Gastropoda</taxon>
        <taxon>Heterobranchia</taxon>
        <taxon>Euthyneura</taxon>
        <taxon>Panpulmonata</taxon>
        <taxon>Hygrophila</taxon>
        <taxon>Lymnaeoidea</taxon>
        <taxon>Planorbidae</taxon>
        <taxon>Biomphalaria</taxon>
    </lineage>
</organism>
<name>A0AAD8AR54_BIOPF</name>
<evidence type="ECO:0000313" key="2">
    <source>
        <dbReference type="Proteomes" id="UP001233172"/>
    </source>
</evidence>
<feature type="non-terminal residue" evidence="1">
    <location>
        <position position="1"/>
    </location>
</feature>
<dbReference type="Proteomes" id="UP001233172">
    <property type="component" value="Unassembled WGS sequence"/>
</dbReference>
<sequence>SPMWRELYARPKVFYHKFSQDENSGPHLVLLFLDVLFDSLSGPQLRDLPSGFKSQEKDLFFFSGVALAVRIQF</sequence>
<evidence type="ECO:0000313" key="1">
    <source>
        <dbReference type="EMBL" id="KAK0040074.1"/>
    </source>
</evidence>